<evidence type="ECO:0000256" key="3">
    <source>
        <dbReference type="ARBA" id="ARBA00022630"/>
    </source>
</evidence>
<dbReference type="InterPro" id="IPR007867">
    <property type="entry name" value="GMC_OxRtase_C"/>
</dbReference>
<dbReference type="InterPro" id="IPR036188">
    <property type="entry name" value="FAD/NAD-bd_sf"/>
</dbReference>
<comment type="similarity">
    <text evidence="2 6">Belongs to the GMC oxidoreductase family.</text>
</comment>
<feature type="domain" description="Glucose-methanol-choline oxidoreductase N-terminal" evidence="7">
    <location>
        <begin position="137"/>
        <end position="160"/>
    </location>
</feature>
<dbReference type="InterPro" id="IPR012132">
    <property type="entry name" value="GMC_OxRdtase"/>
</dbReference>
<accession>A0A194R0E8</accession>
<dbReference type="PANTHER" id="PTHR11552:SF147">
    <property type="entry name" value="CHOLINE DEHYDROGENASE, MITOCHONDRIAL"/>
    <property type="match status" value="1"/>
</dbReference>
<evidence type="ECO:0000256" key="1">
    <source>
        <dbReference type="ARBA" id="ARBA00001974"/>
    </source>
</evidence>
<dbReference type="AlphaFoldDB" id="A0A194R0E8"/>
<keyword evidence="9" id="KW-1185">Reference proteome</keyword>
<dbReference type="Proteomes" id="UP000053240">
    <property type="component" value="Unassembled WGS sequence"/>
</dbReference>
<dbReference type="Gene3D" id="3.50.50.60">
    <property type="entry name" value="FAD/NAD(P)-binding domain"/>
    <property type="match status" value="1"/>
</dbReference>
<gene>
    <name evidence="8" type="ORF">RR48_10179</name>
</gene>
<dbReference type="PROSITE" id="PS00623">
    <property type="entry name" value="GMC_OXRED_1"/>
    <property type="match status" value="1"/>
</dbReference>
<proteinExistence type="inferred from homology"/>
<dbReference type="SUPFAM" id="SSF51905">
    <property type="entry name" value="FAD/NAD(P)-binding domain"/>
    <property type="match status" value="1"/>
</dbReference>
<dbReference type="OrthoDB" id="269227at2759"/>
<feature type="binding site" evidence="5">
    <location>
        <position position="280"/>
    </location>
    <ligand>
        <name>FAD</name>
        <dbReference type="ChEBI" id="CHEBI:57692"/>
    </ligand>
</feature>
<dbReference type="GO" id="GO:0016614">
    <property type="term" value="F:oxidoreductase activity, acting on CH-OH group of donors"/>
    <property type="evidence" value="ECO:0007669"/>
    <property type="project" value="InterPro"/>
</dbReference>
<dbReference type="InParanoid" id="A0A194R0E8"/>
<name>A0A194R0E8_PAPMA</name>
<comment type="cofactor">
    <cofactor evidence="1 5">
        <name>FAD</name>
        <dbReference type="ChEBI" id="CHEBI:57692"/>
    </cofactor>
</comment>
<evidence type="ECO:0000313" key="9">
    <source>
        <dbReference type="Proteomes" id="UP000053240"/>
    </source>
</evidence>
<dbReference type="STRING" id="76193.A0A194R0E8"/>
<dbReference type="PANTHER" id="PTHR11552">
    <property type="entry name" value="GLUCOSE-METHANOL-CHOLINE GMC OXIDOREDUCTASE"/>
    <property type="match status" value="1"/>
</dbReference>
<evidence type="ECO:0000256" key="2">
    <source>
        <dbReference type="ARBA" id="ARBA00010790"/>
    </source>
</evidence>
<sequence length="616" mass="69488">MTWSCNPELASRVTQDYVASGPLLFNAIQGFLAAQCLLAPIMFPEPTISDIKKIANTTFDFIIVGAGTAGAVVANRLSEANWSILLLEAGGNPTLGTEIPALYVNNYETKVDWNFRTEPQKYACLNYKDQKCYWPRGKVLGGTSSINGMFYLRGNKQDYDDWSSTTSTDWNYESVLEYFNKSENVVLLNDTMDFDMKYHGLNGYLNAQYNGKIHPLEQVIIDANKELGSLFVKDFNGNTQMGVGIAFTTLKDGKRQSTINTFLKPIKNQHNLHVLPNVYVDKIIFDNNTAKGVHIRTKYGYSKVFATKEIILSAGTINSPVILLNSGMKRRHYDNNDFKREEIILPIGENLQDHIYAPIFYKMKSSDDANTLENIFKAYYQYITEQKGPLSDLSPHRVISFINTTDSNSKTPDIQNHFFVAYPNQSNLVDLFGKHALSSQFLNMFAALNKDHLIITIFVTLLRPKSNGVIETNDIDSSVKIKANYLEDQDDLETLIRGMKHAIKLEKTEAFKKADLTLHWFEIDACAPYDKKSDQFLECIARHLTGTLYHAVGTNKMGSMDDSSSVVDETLKVRFVNKLRVIDASIMPNIVKGNPMAAVIMIAEKGADFIKKDWMK</sequence>
<keyword evidence="4 5" id="KW-0274">FAD</keyword>
<dbReference type="Pfam" id="PF05199">
    <property type="entry name" value="GMC_oxred_C"/>
    <property type="match status" value="1"/>
</dbReference>
<feature type="binding site" evidence="5">
    <location>
        <position position="143"/>
    </location>
    <ligand>
        <name>FAD</name>
        <dbReference type="ChEBI" id="CHEBI:57692"/>
    </ligand>
</feature>
<organism evidence="8 9">
    <name type="scientific">Papilio machaon</name>
    <name type="common">Old World swallowtail butterfly</name>
    <dbReference type="NCBI Taxonomy" id="76193"/>
    <lineage>
        <taxon>Eukaryota</taxon>
        <taxon>Metazoa</taxon>
        <taxon>Ecdysozoa</taxon>
        <taxon>Arthropoda</taxon>
        <taxon>Hexapoda</taxon>
        <taxon>Insecta</taxon>
        <taxon>Pterygota</taxon>
        <taxon>Neoptera</taxon>
        <taxon>Endopterygota</taxon>
        <taxon>Lepidoptera</taxon>
        <taxon>Glossata</taxon>
        <taxon>Ditrysia</taxon>
        <taxon>Papilionoidea</taxon>
        <taxon>Papilionidae</taxon>
        <taxon>Papilioninae</taxon>
        <taxon>Papilio</taxon>
    </lineage>
</organism>
<evidence type="ECO:0000256" key="6">
    <source>
        <dbReference type="RuleBase" id="RU003968"/>
    </source>
</evidence>
<evidence type="ECO:0000259" key="7">
    <source>
        <dbReference type="PROSITE" id="PS00623"/>
    </source>
</evidence>
<dbReference type="SUPFAM" id="SSF54373">
    <property type="entry name" value="FAD-linked reductases, C-terminal domain"/>
    <property type="match status" value="1"/>
</dbReference>
<keyword evidence="3 6" id="KW-0285">Flavoprotein</keyword>
<dbReference type="InterPro" id="IPR000172">
    <property type="entry name" value="GMC_OxRdtase_N"/>
</dbReference>
<dbReference type="Gene3D" id="3.30.560.10">
    <property type="entry name" value="Glucose Oxidase, domain 3"/>
    <property type="match status" value="1"/>
</dbReference>
<dbReference type="GO" id="GO:0050660">
    <property type="term" value="F:flavin adenine dinucleotide binding"/>
    <property type="evidence" value="ECO:0007669"/>
    <property type="project" value="InterPro"/>
</dbReference>
<dbReference type="KEGG" id="pmac:106715198"/>
<protein>
    <submittedName>
        <fullName evidence="8">Glucose dehydrogenase [acceptor]</fullName>
    </submittedName>
</protein>
<dbReference type="EMBL" id="KQ460890">
    <property type="protein sequence ID" value="KPJ10999.1"/>
    <property type="molecule type" value="Genomic_DNA"/>
</dbReference>
<reference evidence="8 9" key="1">
    <citation type="journal article" date="2015" name="Nat. Commun.">
        <title>Outbred genome sequencing and CRISPR/Cas9 gene editing in butterflies.</title>
        <authorList>
            <person name="Li X."/>
            <person name="Fan D."/>
            <person name="Zhang W."/>
            <person name="Liu G."/>
            <person name="Zhang L."/>
            <person name="Zhao L."/>
            <person name="Fang X."/>
            <person name="Chen L."/>
            <person name="Dong Y."/>
            <person name="Chen Y."/>
            <person name="Ding Y."/>
            <person name="Zhao R."/>
            <person name="Feng M."/>
            <person name="Zhu Y."/>
            <person name="Feng Y."/>
            <person name="Jiang X."/>
            <person name="Zhu D."/>
            <person name="Xiang H."/>
            <person name="Feng X."/>
            <person name="Li S."/>
            <person name="Wang J."/>
            <person name="Zhang G."/>
            <person name="Kronforst M.R."/>
            <person name="Wang W."/>
        </authorList>
    </citation>
    <scope>NUCLEOTIDE SEQUENCE [LARGE SCALE GENOMIC DNA]</scope>
    <source>
        <strain evidence="8">Ya'a_city_454_Pm</strain>
        <tissue evidence="8">Whole body</tissue>
    </source>
</reference>
<feature type="binding site" evidence="5">
    <location>
        <position position="139"/>
    </location>
    <ligand>
        <name>FAD</name>
        <dbReference type="ChEBI" id="CHEBI:57692"/>
    </ligand>
</feature>
<evidence type="ECO:0000256" key="5">
    <source>
        <dbReference type="PIRSR" id="PIRSR000137-2"/>
    </source>
</evidence>
<evidence type="ECO:0000256" key="4">
    <source>
        <dbReference type="ARBA" id="ARBA00022827"/>
    </source>
</evidence>
<dbReference type="Pfam" id="PF00732">
    <property type="entry name" value="GMC_oxred_N"/>
    <property type="match status" value="1"/>
</dbReference>
<dbReference type="PIRSF" id="PIRSF000137">
    <property type="entry name" value="Alcohol_oxidase"/>
    <property type="match status" value="1"/>
</dbReference>
<evidence type="ECO:0000313" key="8">
    <source>
        <dbReference type="EMBL" id="KPJ10999.1"/>
    </source>
</evidence>